<dbReference type="InterPro" id="IPR007219">
    <property type="entry name" value="XnlR_reg_dom"/>
</dbReference>
<feature type="domain" description="Zn(2)-C6 fungal-type" evidence="4">
    <location>
        <begin position="42"/>
        <end position="72"/>
    </location>
</feature>
<evidence type="ECO:0000256" key="2">
    <source>
        <dbReference type="ARBA" id="ARBA00023242"/>
    </source>
</evidence>
<name>A0A0E0SBJ5_GIBZE</name>
<reference evidence="5" key="3">
    <citation type="submission" date="2017-01" db="UniProtKB">
        <authorList>
            <consortium name="EnsemblFungi"/>
        </authorList>
    </citation>
    <scope>IDENTIFICATION</scope>
    <source>
        <strain evidence="5">PH-1 / ATCC MYA-4620 / FGSC 9075 / NRRL 31084</strain>
    </source>
</reference>
<evidence type="ECO:0000313" key="5">
    <source>
        <dbReference type="EnsemblFungi" id="CEF83808"/>
    </source>
</evidence>
<protein>
    <recommendedName>
        <fullName evidence="4">Zn(2)-C6 fungal-type domain-containing protein</fullName>
    </recommendedName>
</protein>
<dbReference type="Pfam" id="PF04082">
    <property type="entry name" value="Fungal_trans"/>
    <property type="match status" value="1"/>
</dbReference>
<accession>A0A0E0SBJ5</accession>
<dbReference type="InterPro" id="IPR001138">
    <property type="entry name" value="Zn2Cys6_DnaBD"/>
</dbReference>
<dbReference type="GO" id="GO:0006351">
    <property type="term" value="P:DNA-templated transcription"/>
    <property type="evidence" value="ECO:0007669"/>
    <property type="project" value="InterPro"/>
</dbReference>
<dbReference type="InterPro" id="IPR053187">
    <property type="entry name" value="Notoamide_regulator"/>
</dbReference>
<dbReference type="CDD" id="cd00067">
    <property type="entry name" value="GAL4"/>
    <property type="match status" value="1"/>
</dbReference>
<dbReference type="GO" id="GO:0000981">
    <property type="term" value="F:DNA-binding transcription factor activity, RNA polymerase II-specific"/>
    <property type="evidence" value="ECO:0007669"/>
    <property type="project" value="InterPro"/>
</dbReference>
<reference evidence="5" key="2">
    <citation type="journal article" date="2010" name="Nature">
        <title>Comparative genomics reveals mobile pathogenicity chromosomes in Fusarium.</title>
        <authorList>
            <person name="Ma L.J."/>
            <person name="van der Does H.C."/>
            <person name="Borkovich K.A."/>
            <person name="Coleman J.J."/>
            <person name="Daboussi M.J."/>
            <person name="Di Pietro A."/>
            <person name="Dufresne M."/>
            <person name="Freitag M."/>
            <person name="Grabherr M."/>
            <person name="Henrissat B."/>
            <person name="Houterman P.M."/>
            <person name="Kang S."/>
            <person name="Shim W.B."/>
            <person name="Woloshuk C."/>
            <person name="Xie X."/>
            <person name="Xu J.R."/>
            <person name="Antoniw J."/>
            <person name="Baker S.E."/>
            <person name="Bluhm B.H."/>
            <person name="Breakspear A."/>
            <person name="Brown D.W."/>
            <person name="Butchko R.A."/>
            <person name="Chapman S."/>
            <person name="Coulson R."/>
            <person name="Coutinho P.M."/>
            <person name="Danchin E.G."/>
            <person name="Diener A."/>
            <person name="Gale L.R."/>
            <person name="Gardiner D.M."/>
            <person name="Goff S."/>
            <person name="Hammond-Kosack K.E."/>
            <person name="Hilburn K."/>
            <person name="Hua-Van A."/>
            <person name="Jonkers W."/>
            <person name="Kazan K."/>
            <person name="Kodira C.D."/>
            <person name="Koehrsen M."/>
            <person name="Kumar L."/>
            <person name="Lee Y.H."/>
            <person name="Li L."/>
            <person name="Manners J.M."/>
            <person name="Miranda-Saavedra D."/>
            <person name="Mukherjee M."/>
            <person name="Park G."/>
            <person name="Park J."/>
            <person name="Park S.Y."/>
            <person name="Proctor R.H."/>
            <person name="Regev A."/>
            <person name="Ruiz-Roldan M.C."/>
            <person name="Sain D."/>
            <person name="Sakthikumar S."/>
            <person name="Sykes S."/>
            <person name="Schwartz D.C."/>
            <person name="Turgeon B.G."/>
            <person name="Wapinski I."/>
            <person name="Yoder O."/>
            <person name="Young S."/>
            <person name="Zeng Q."/>
            <person name="Zhou S."/>
            <person name="Galagan J."/>
            <person name="Cuomo C.A."/>
            <person name="Kistler H.C."/>
            <person name="Rep M."/>
        </authorList>
    </citation>
    <scope>GENOME REANNOTATION</scope>
    <source>
        <strain evidence="5">PH-1 / ATCC MYA-4620 / FGSC 9075 / NRRL 31084</strain>
    </source>
</reference>
<reference evidence="5" key="1">
    <citation type="journal article" date="2007" name="Science">
        <title>The Fusarium graminearum genome reveals a link between localized polymorphism and pathogen specialization.</title>
        <authorList>
            <person name="Cuomo C.A."/>
            <person name="Gueldener U."/>
            <person name="Xu J.-R."/>
            <person name="Trail F."/>
            <person name="Turgeon B.G."/>
            <person name="Di Pietro A."/>
            <person name="Walton J.D."/>
            <person name="Ma L.-J."/>
            <person name="Baker S.E."/>
            <person name="Rep M."/>
            <person name="Adam G."/>
            <person name="Antoniw J."/>
            <person name="Baldwin T."/>
            <person name="Calvo S.E."/>
            <person name="Chang Y.-L."/>
            <person name="DeCaprio D."/>
            <person name="Gale L.R."/>
            <person name="Gnerre S."/>
            <person name="Goswami R.S."/>
            <person name="Hammond-Kosack K."/>
            <person name="Harris L.J."/>
            <person name="Hilburn K."/>
            <person name="Kennell J.C."/>
            <person name="Kroken S."/>
            <person name="Magnuson J.K."/>
            <person name="Mannhaupt G."/>
            <person name="Mauceli E.W."/>
            <person name="Mewes H.-W."/>
            <person name="Mitterbauer R."/>
            <person name="Muehlbauer G."/>
            <person name="Muensterkoetter M."/>
            <person name="Nelson D."/>
            <person name="O'Donnell K."/>
            <person name="Ouellet T."/>
            <person name="Qi W."/>
            <person name="Quesneville H."/>
            <person name="Roncero M.I.G."/>
            <person name="Seong K.-Y."/>
            <person name="Tetko I.V."/>
            <person name="Urban M."/>
            <person name="Waalwijk C."/>
            <person name="Ward T.J."/>
            <person name="Yao J."/>
            <person name="Birren B.W."/>
            <person name="Kistler H.C."/>
        </authorList>
    </citation>
    <scope>NUCLEOTIDE SEQUENCE [LARGE SCALE GENOMIC DNA]</scope>
    <source>
        <strain evidence="5">PH-1 / ATCC MYA-4620 / FGSC 9075 / NRRL 31084</strain>
    </source>
</reference>
<dbReference type="PROSITE" id="PS50048">
    <property type="entry name" value="ZN2_CY6_FUNGAL_2"/>
    <property type="match status" value="1"/>
</dbReference>
<dbReference type="PANTHER" id="PTHR47256">
    <property type="entry name" value="ZN(II)2CYS6 TRANSCRIPTION FACTOR (EUROFUNG)-RELATED"/>
    <property type="match status" value="1"/>
</dbReference>
<dbReference type="EnsemblFungi" id="CEF83808">
    <property type="protein sequence ID" value="CEF83808"/>
    <property type="gene ID" value="FGRRES_16929"/>
</dbReference>
<dbReference type="AlphaFoldDB" id="A0A0E0SBJ5"/>
<dbReference type="Gene3D" id="4.10.240.10">
    <property type="entry name" value="Zn(2)-C6 fungal-type DNA-binding domain"/>
    <property type="match status" value="1"/>
</dbReference>
<dbReference type="CDD" id="cd12148">
    <property type="entry name" value="fungal_TF_MHR"/>
    <property type="match status" value="1"/>
</dbReference>
<organism evidence="5">
    <name type="scientific">Gibberella zeae (strain ATCC MYA-4620 / CBS 123657 / FGSC 9075 / NRRL 31084 / PH-1)</name>
    <name type="common">Wheat head blight fungus</name>
    <name type="synonym">Fusarium graminearum</name>
    <dbReference type="NCBI Taxonomy" id="229533"/>
    <lineage>
        <taxon>Eukaryota</taxon>
        <taxon>Fungi</taxon>
        <taxon>Dikarya</taxon>
        <taxon>Ascomycota</taxon>
        <taxon>Pezizomycotina</taxon>
        <taxon>Sordariomycetes</taxon>
        <taxon>Hypocreomycetidae</taxon>
        <taxon>Hypocreales</taxon>
        <taxon>Nectriaceae</taxon>
        <taxon>Fusarium</taxon>
    </lineage>
</organism>
<evidence type="ECO:0000256" key="3">
    <source>
        <dbReference type="SAM" id="MobiDB-lite"/>
    </source>
</evidence>
<dbReference type="Pfam" id="PF00172">
    <property type="entry name" value="Zn_clus"/>
    <property type="match status" value="1"/>
</dbReference>
<dbReference type="SUPFAM" id="SSF57701">
    <property type="entry name" value="Zn2/Cys6 DNA-binding domain"/>
    <property type="match status" value="1"/>
</dbReference>
<keyword evidence="2" id="KW-0539">Nucleus</keyword>
<proteinExistence type="predicted"/>
<feature type="region of interest" description="Disordered" evidence="3">
    <location>
        <begin position="1"/>
        <end position="33"/>
    </location>
</feature>
<sequence length="712" mass="80801">MDDNGASGRLRPLLPGPAREGPSSSKPPFNIDIPRRSFTKNACQSCRQRKARCDGQRPKCSACTTGGRECQYVSRPFEAEVAVLKRENEALKERLTGHENLYSYLMTREPHETDEILRMIRAGQDVRTITGDMQGVDATMQSNTSTISRQQMNPLIRNNSANNSNSTNTSGSASSPSLFATYASFSQTEQPRLTALHDHPDRIFEETWRDTQRRPSDDVFVDLPGYTLPISRWTSANQDDKLLNHLLLLFWAWDTVCNRIIDRTIFEEDLKKLDPKTTSAPWELRFCSPFLVNALLAVSCLYSTSSATFSVPGDTSTRGRGFAEEAKRCLELEGTRPMLPVVQGLALMYVYEGALGDGNTALEFHRLMHQRYMELRLDDIHRSTDTAIAGSRQRAEAHALSWIQWGFYVLDWKPMHGLCRRYVIKRPTREKTWQQDTTPLNRKESPEYWWFPYPVSVEPQRSLKREIFDVECTFAEITEKVHEFIIPIEQGVPLSLNTERAAELYSQLMEWKFSLPEPLRAENAVLPAAILLHLSVDLVAMSIIQPFDNVSKSSFGPFNPHSTTYAHATNAMSTIWHFRALYTLQNEHWLIQASTVCAFRVLLVIKESPIQLETFVKACRALLELGDAYPVAEAVRYSIESVVKNKGITLPTYAKEYMPHGLGAGVAELTHIKVRDHTVTAEEASENNDDRFALTGYSRHLCPVVWSLIRSI</sequence>
<dbReference type="PROSITE" id="PS00463">
    <property type="entry name" value="ZN2_CY6_FUNGAL_1"/>
    <property type="match status" value="1"/>
</dbReference>
<gene>
    <name evidence="5" type="primary">FG07927.1</name>
</gene>
<keyword evidence="1" id="KW-0479">Metal-binding</keyword>
<dbReference type="GO" id="GO:0008270">
    <property type="term" value="F:zinc ion binding"/>
    <property type="evidence" value="ECO:0007669"/>
    <property type="project" value="InterPro"/>
</dbReference>
<dbReference type="SMART" id="SM00066">
    <property type="entry name" value="GAL4"/>
    <property type="match status" value="1"/>
</dbReference>
<dbReference type="EMBL" id="HG970335">
    <property type="status" value="NOT_ANNOTATED_CDS"/>
    <property type="molecule type" value="Genomic_DNA"/>
</dbReference>
<evidence type="ECO:0000259" key="4">
    <source>
        <dbReference type="PROSITE" id="PS50048"/>
    </source>
</evidence>
<dbReference type="PANTHER" id="PTHR47256:SF1">
    <property type="entry name" value="ZN(II)2CYS6 TRANSCRIPTION FACTOR (EUROFUNG)"/>
    <property type="match status" value="1"/>
</dbReference>
<dbReference type="InterPro" id="IPR036864">
    <property type="entry name" value="Zn2-C6_fun-type_DNA-bd_sf"/>
</dbReference>
<dbReference type="GO" id="GO:0003677">
    <property type="term" value="F:DNA binding"/>
    <property type="evidence" value="ECO:0007669"/>
    <property type="project" value="InterPro"/>
</dbReference>
<evidence type="ECO:0000256" key="1">
    <source>
        <dbReference type="ARBA" id="ARBA00022723"/>
    </source>
</evidence>